<keyword evidence="6" id="KW-0418">Kinase</keyword>
<protein>
    <recommendedName>
        <fullName evidence="2">histidine kinase</fullName>
        <ecNumber evidence="2">2.7.13.3</ecNumber>
    </recommendedName>
</protein>
<evidence type="ECO:0000256" key="1">
    <source>
        <dbReference type="ARBA" id="ARBA00000085"/>
    </source>
</evidence>
<evidence type="ECO:0000259" key="10">
    <source>
        <dbReference type="Pfam" id="PF02518"/>
    </source>
</evidence>
<dbReference type="AlphaFoldDB" id="A0A512DEH6"/>
<keyword evidence="9" id="KW-0812">Transmembrane</keyword>
<dbReference type="InterPro" id="IPR050482">
    <property type="entry name" value="Sensor_HK_TwoCompSys"/>
</dbReference>
<feature type="transmembrane region" description="Helical" evidence="9">
    <location>
        <begin position="55"/>
        <end position="75"/>
    </location>
</feature>
<dbReference type="GO" id="GO:0046983">
    <property type="term" value="F:protein dimerization activity"/>
    <property type="evidence" value="ECO:0007669"/>
    <property type="project" value="InterPro"/>
</dbReference>
<feature type="transmembrane region" description="Helical" evidence="9">
    <location>
        <begin position="171"/>
        <end position="191"/>
    </location>
</feature>
<dbReference type="Pfam" id="PF07730">
    <property type="entry name" value="HisKA_3"/>
    <property type="match status" value="1"/>
</dbReference>
<proteinExistence type="predicted"/>
<evidence type="ECO:0000259" key="11">
    <source>
        <dbReference type="Pfam" id="PF07730"/>
    </source>
</evidence>
<feature type="transmembrane region" description="Helical" evidence="9">
    <location>
        <begin position="107"/>
        <end position="128"/>
    </location>
</feature>
<dbReference type="InterPro" id="IPR003594">
    <property type="entry name" value="HATPase_dom"/>
</dbReference>
<dbReference type="GO" id="GO:0000155">
    <property type="term" value="F:phosphorelay sensor kinase activity"/>
    <property type="evidence" value="ECO:0007669"/>
    <property type="project" value="InterPro"/>
</dbReference>
<feature type="domain" description="Signal transduction histidine kinase subgroup 3 dimerisation and phosphoacceptor" evidence="11">
    <location>
        <begin position="226"/>
        <end position="291"/>
    </location>
</feature>
<evidence type="ECO:0000313" key="12">
    <source>
        <dbReference type="EMBL" id="GEO34871.1"/>
    </source>
</evidence>
<dbReference type="SUPFAM" id="SSF55874">
    <property type="entry name" value="ATPase domain of HSP90 chaperone/DNA topoisomerase II/histidine kinase"/>
    <property type="match status" value="1"/>
</dbReference>
<evidence type="ECO:0000256" key="6">
    <source>
        <dbReference type="ARBA" id="ARBA00022777"/>
    </source>
</evidence>
<keyword evidence="3" id="KW-0597">Phosphoprotein</keyword>
<dbReference type="RefSeq" id="WP_222595923.1">
    <property type="nucleotide sequence ID" value="NZ_BAAARM010000004.1"/>
</dbReference>
<dbReference type="InterPro" id="IPR036890">
    <property type="entry name" value="HATPase_C_sf"/>
</dbReference>
<evidence type="ECO:0000256" key="5">
    <source>
        <dbReference type="ARBA" id="ARBA00022741"/>
    </source>
</evidence>
<reference evidence="12 13" key="1">
    <citation type="submission" date="2019-07" db="EMBL/GenBank/DDBJ databases">
        <title>Whole genome shotgun sequence of Cellulomonas aerilata NBRC 106308.</title>
        <authorList>
            <person name="Hosoyama A."/>
            <person name="Uohara A."/>
            <person name="Ohji S."/>
            <person name="Ichikawa N."/>
        </authorList>
    </citation>
    <scope>NUCLEOTIDE SEQUENCE [LARGE SCALE GENOMIC DNA]</scope>
    <source>
        <strain evidence="12 13">NBRC 106308</strain>
    </source>
</reference>
<keyword evidence="9" id="KW-0472">Membrane</keyword>
<evidence type="ECO:0000256" key="3">
    <source>
        <dbReference type="ARBA" id="ARBA00022553"/>
    </source>
</evidence>
<evidence type="ECO:0000256" key="4">
    <source>
        <dbReference type="ARBA" id="ARBA00022679"/>
    </source>
</evidence>
<evidence type="ECO:0000256" key="9">
    <source>
        <dbReference type="SAM" id="Phobius"/>
    </source>
</evidence>
<dbReference type="Gene3D" id="1.20.5.1930">
    <property type="match status" value="1"/>
</dbReference>
<evidence type="ECO:0000313" key="13">
    <source>
        <dbReference type="Proteomes" id="UP000321181"/>
    </source>
</evidence>
<comment type="caution">
    <text evidence="12">The sequence shown here is derived from an EMBL/GenBank/DDBJ whole genome shotgun (WGS) entry which is preliminary data.</text>
</comment>
<comment type="catalytic activity">
    <reaction evidence="1">
        <text>ATP + protein L-histidine = ADP + protein N-phospho-L-histidine.</text>
        <dbReference type="EC" id="2.7.13.3"/>
    </reaction>
</comment>
<accession>A0A512DEH6</accession>
<dbReference type="GO" id="GO:0005524">
    <property type="term" value="F:ATP binding"/>
    <property type="evidence" value="ECO:0007669"/>
    <property type="project" value="UniProtKB-KW"/>
</dbReference>
<dbReference type="EC" id="2.7.13.3" evidence="2"/>
<feature type="domain" description="Histidine kinase/HSP90-like ATPase" evidence="10">
    <location>
        <begin position="344"/>
        <end position="431"/>
    </location>
</feature>
<keyword evidence="8" id="KW-0902">Two-component regulatory system</keyword>
<keyword evidence="9" id="KW-1133">Transmembrane helix</keyword>
<dbReference type="PANTHER" id="PTHR24421:SF10">
    <property type="entry name" value="NITRATE_NITRITE SENSOR PROTEIN NARQ"/>
    <property type="match status" value="1"/>
</dbReference>
<gene>
    <name evidence="12" type="ORF">CAE01nite_25960</name>
</gene>
<feature type="transmembrane region" description="Helical" evidence="9">
    <location>
        <begin position="140"/>
        <end position="159"/>
    </location>
</feature>
<dbReference type="Pfam" id="PF02518">
    <property type="entry name" value="HATPase_c"/>
    <property type="match status" value="1"/>
</dbReference>
<keyword evidence="4" id="KW-0808">Transferase</keyword>
<evidence type="ECO:0000256" key="7">
    <source>
        <dbReference type="ARBA" id="ARBA00022840"/>
    </source>
</evidence>
<dbReference type="Proteomes" id="UP000321181">
    <property type="component" value="Unassembled WGS sequence"/>
</dbReference>
<sequence length="440" mass="45017">MGEARRWTAAVGAVLRRPWIGDLVLAVALAAVVSPTSLALVRDAGTGTLVGTDRTTVLGGVLVGAVVVLHAAVALRWWSPVAVLAVLAAAELALALAPALVQPGAGPASAAYPAVLLPSSLAYLIGAYTVSARAERPWPLVSLVVGLVGAAVTAGRFALGQRAAGAPPDPGELLLVSGTLVGAVVAAWALGRFRRVRADQLSTLAERARAAEADRDRRDRQAAAEERARIAREIHDVVAHSLSVVVRLAEGGRYVATQDPAVAARALGTIADTGREALRDMHAMLDVLGPDGGDGPGAGAAGAPQPTLDDLPDLVERLRGSGQTVDLRVDGDPRPLDRAGHLAAYRLVQEALTNVVKHAGPDARADVVLSWAPHALHLRVWDSGGRVAASPGPAGRGLPGMAERVRRVGGRLHAGPAGTGGFVVDAEIPVPPAGRTAGTR</sequence>
<dbReference type="GO" id="GO:0016020">
    <property type="term" value="C:membrane"/>
    <property type="evidence" value="ECO:0007669"/>
    <property type="project" value="InterPro"/>
</dbReference>
<keyword evidence="5" id="KW-0547">Nucleotide-binding</keyword>
<organism evidence="12 13">
    <name type="scientific">Cellulomonas aerilata</name>
    <dbReference type="NCBI Taxonomy" id="515326"/>
    <lineage>
        <taxon>Bacteria</taxon>
        <taxon>Bacillati</taxon>
        <taxon>Actinomycetota</taxon>
        <taxon>Actinomycetes</taxon>
        <taxon>Micrococcales</taxon>
        <taxon>Cellulomonadaceae</taxon>
        <taxon>Cellulomonas</taxon>
    </lineage>
</organism>
<evidence type="ECO:0000256" key="2">
    <source>
        <dbReference type="ARBA" id="ARBA00012438"/>
    </source>
</evidence>
<dbReference type="PANTHER" id="PTHR24421">
    <property type="entry name" value="NITRATE/NITRITE SENSOR PROTEIN NARX-RELATED"/>
    <property type="match status" value="1"/>
</dbReference>
<keyword evidence="7" id="KW-0067">ATP-binding</keyword>
<dbReference type="CDD" id="cd16917">
    <property type="entry name" value="HATPase_UhpB-NarQ-NarX-like"/>
    <property type="match status" value="1"/>
</dbReference>
<keyword evidence="13" id="KW-1185">Reference proteome</keyword>
<dbReference type="Gene3D" id="3.30.565.10">
    <property type="entry name" value="Histidine kinase-like ATPase, C-terminal domain"/>
    <property type="match status" value="1"/>
</dbReference>
<feature type="transmembrane region" description="Helical" evidence="9">
    <location>
        <begin position="82"/>
        <end position="101"/>
    </location>
</feature>
<dbReference type="EMBL" id="BJYY01000016">
    <property type="protein sequence ID" value="GEO34871.1"/>
    <property type="molecule type" value="Genomic_DNA"/>
</dbReference>
<evidence type="ECO:0000256" key="8">
    <source>
        <dbReference type="ARBA" id="ARBA00023012"/>
    </source>
</evidence>
<dbReference type="InterPro" id="IPR011712">
    <property type="entry name" value="Sig_transdc_His_kin_sub3_dim/P"/>
</dbReference>
<name>A0A512DEH6_9CELL</name>